<name>A0A8J3M8W0_9RHOB</name>
<evidence type="ECO:0000313" key="1">
    <source>
        <dbReference type="EMBL" id="GHF63151.1"/>
    </source>
</evidence>
<dbReference type="EMBL" id="BNCJ01000014">
    <property type="protein sequence ID" value="GHF63151.1"/>
    <property type="molecule type" value="Genomic_DNA"/>
</dbReference>
<dbReference type="Proteomes" id="UP000626220">
    <property type="component" value="Unassembled WGS sequence"/>
</dbReference>
<keyword evidence="2" id="KW-1185">Reference proteome</keyword>
<organism evidence="1 2">
    <name type="scientific">Seohaeicola zhoushanensis</name>
    <dbReference type="NCBI Taxonomy" id="1569283"/>
    <lineage>
        <taxon>Bacteria</taxon>
        <taxon>Pseudomonadati</taxon>
        <taxon>Pseudomonadota</taxon>
        <taxon>Alphaproteobacteria</taxon>
        <taxon>Rhodobacterales</taxon>
        <taxon>Roseobacteraceae</taxon>
        <taxon>Seohaeicola</taxon>
    </lineage>
</organism>
<accession>A0A8J3M8W0</accession>
<protein>
    <recommendedName>
        <fullName evidence="3">DUF3052 domain-containing protein</fullName>
    </recommendedName>
</protein>
<evidence type="ECO:0000313" key="2">
    <source>
        <dbReference type="Proteomes" id="UP000626220"/>
    </source>
</evidence>
<proteinExistence type="predicted"/>
<dbReference type="RefSeq" id="WP_189681701.1">
    <property type="nucleotide sequence ID" value="NZ_BNCJ01000014.1"/>
</dbReference>
<dbReference type="AlphaFoldDB" id="A0A8J3M8W0"/>
<evidence type="ECO:0008006" key="3">
    <source>
        <dbReference type="Google" id="ProtNLM"/>
    </source>
</evidence>
<comment type="caution">
    <text evidence="1">The sequence shown here is derived from an EMBL/GenBank/DDBJ whole genome shotgun (WGS) entry which is preliminary data.</text>
</comment>
<reference evidence="1" key="2">
    <citation type="submission" date="2020-09" db="EMBL/GenBank/DDBJ databases">
        <authorList>
            <person name="Sun Q."/>
            <person name="Kim S."/>
        </authorList>
    </citation>
    <scope>NUCLEOTIDE SEQUENCE</scope>
    <source>
        <strain evidence="1">KCTC 42650</strain>
    </source>
</reference>
<gene>
    <name evidence="1" type="ORF">GCM10017056_38020</name>
</gene>
<reference evidence="1" key="1">
    <citation type="journal article" date="2014" name="Int. J. Syst. Evol. Microbiol.">
        <title>Complete genome sequence of Corynebacterium casei LMG S-19264T (=DSM 44701T), isolated from a smear-ripened cheese.</title>
        <authorList>
            <consortium name="US DOE Joint Genome Institute (JGI-PGF)"/>
            <person name="Walter F."/>
            <person name="Albersmeier A."/>
            <person name="Kalinowski J."/>
            <person name="Ruckert C."/>
        </authorList>
    </citation>
    <scope>NUCLEOTIDE SEQUENCE</scope>
    <source>
        <strain evidence="1">KCTC 42650</strain>
    </source>
</reference>
<sequence>MTAMQGYSGRSLVAKLGLKPGWRVGLRDVPDGCLDLLSGPEGVHFAPLEQGADWDAAHVFLYAPEEIALAAVDAMARLRAGGALWLSWAKKSSPLHAGVSESLLRSRVLPLGWVDVKVCAVDADWSALKFLKRR</sequence>